<dbReference type="InterPro" id="IPR009644">
    <property type="entry name" value="FKTN/MNN4/W02B3.4-1"/>
</dbReference>
<reference evidence="5 6" key="1">
    <citation type="journal article" date="2013" name="Nature">
        <title>Insights into bilaterian evolution from three spiralian genomes.</title>
        <authorList>
            <person name="Simakov O."/>
            <person name="Marletaz F."/>
            <person name="Cho S.J."/>
            <person name="Edsinger-Gonzales E."/>
            <person name="Havlak P."/>
            <person name="Hellsten U."/>
            <person name="Kuo D.H."/>
            <person name="Larsson T."/>
            <person name="Lv J."/>
            <person name="Arendt D."/>
            <person name="Savage R."/>
            <person name="Osoegawa K."/>
            <person name="de Jong P."/>
            <person name="Grimwood J."/>
            <person name="Chapman J.A."/>
            <person name="Shapiro H."/>
            <person name="Aerts A."/>
            <person name="Otillar R.P."/>
            <person name="Terry A.Y."/>
            <person name="Boore J.L."/>
            <person name="Grigoriev I.V."/>
            <person name="Lindberg D.R."/>
            <person name="Seaver E.C."/>
            <person name="Weisblat D.A."/>
            <person name="Putnam N.H."/>
            <person name="Rokhsar D.S."/>
        </authorList>
    </citation>
    <scope>NUCLEOTIDE SEQUENCE [LARGE SCALE GENOMIC DNA]</scope>
</reference>
<gene>
    <name evidence="5" type="ORF">LOTGIDRAFT_153021</name>
</gene>
<keyword evidence="3" id="KW-1133">Transmembrane helix</keyword>
<dbReference type="PANTHER" id="PTHR15407">
    <property type="entry name" value="FUKUTIN-RELATED"/>
    <property type="match status" value="1"/>
</dbReference>
<evidence type="ECO:0000313" key="6">
    <source>
        <dbReference type="Proteomes" id="UP000030746"/>
    </source>
</evidence>
<dbReference type="RefSeq" id="XP_009051753.1">
    <property type="nucleotide sequence ID" value="XM_009053505.1"/>
</dbReference>
<accession>V4A254</accession>
<dbReference type="EMBL" id="KB201304">
    <property type="protein sequence ID" value="ESO97913.1"/>
    <property type="molecule type" value="Genomic_DNA"/>
</dbReference>
<dbReference type="STRING" id="225164.V4A254"/>
<evidence type="ECO:0000313" key="5">
    <source>
        <dbReference type="EMBL" id="ESO97913.1"/>
    </source>
</evidence>
<dbReference type="GO" id="GO:0016020">
    <property type="term" value="C:membrane"/>
    <property type="evidence" value="ECO:0007669"/>
    <property type="project" value="UniProtKB-SubCell"/>
</dbReference>
<dbReference type="Proteomes" id="UP000030746">
    <property type="component" value="Unassembled WGS sequence"/>
</dbReference>
<keyword evidence="4" id="KW-0472">Membrane</keyword>
<dbReference type="OrthoDB" id="444255at2759"/>
<evidence type="ECO:0008006" key="7">
    <source>
        <dbReference type="Google" id="ProtNLM"/>
    </source>
</evidence>
<dbReference type="AlphaFoldDB" id="V4A254"/>
<evidence type="ECO:0000256" key="1">
    <source>
        <dbReference type="ARBA" id="ARBA00004167"/>
    </source>
</evidence>
<dbReference type="PANTHER" id="PTHR15407:SF28">
    <property type="entry name" value="RIBITOL-5-PHOSPHATE TRANSFERASE FKTN"/>
    <property type="match status" value="1"/>
</dbReference>
<sequence>MPERLRLVEEIYSSKFNSEQKPPLQLFLHSVKDFVVFLIEPKVLLSIVKEEYDITSKVYTFGMRADKGHTLNSSNIFKLELAKVHLNNDNLTLYMPANVGRFVDEEIPESTFIECDNRRVNLFYDSYPDYKVYYRNFHYKASILLHDLKQAMDDAGIKFWLEGGTLLGWYRQCDLIHNTRDMDIEIYAKHYKPTMKKSLGSHDLYLIRELGKLQDSFEMTFKKYSIRLDVFCLYEGKDDNWTGAVGGNGTKYRFMIPKIQLCWGELLGVPVRVPCNTFEFVKKVYGDDWNKTAENWIWDESPKNLIVVGEYSGEEMDKYNVSMESYIDIIKDWFRSIFIEIYYFFFFLNLTP</sequence>
<name>V4A254_LOTGI</name>
<dbReference type="CTD" id="20235839"/>
<proteinExistence type="predicted"/>
<evidence type="ECO:0000256" key="4">
    <source>
        <dbReference type="ARBA" id="ARBA00023136"/>
    </source>
</evidence>
<evidence type="ECO:0000256" key="3">
    <source>
        <dbReference type="ARBA" id="ARBA00022989"/>
    </source>
</evidence>
<dbReference type="KEGG" id="lgi:LOTGIDRAFT_153021"/>
<dbReference type="HOGENOM" id="CLU_788207_0_0_1"/>
<dbReference type="GeneID" id="20235839"/>
<comment type="subcellular location">
    <subcellularLocation>
        <location evidence="1">Membrane</location>
        <topology evidence="1">Single-pass membrane protein</topology>
    </subcellularLocation>
</comment>
<keyword evidence="2" id="KW-0812">Transmembrane</keyword>
<organism evidence="5 6">
    <name type="scientific">Lottia gigantea</name>
    <name type="common">Giant owl limpet</name>
    <dbReference type="NCBI Taxonomy" id="225164"/>
    <lineage>
        <taxon>Eukaryota</taxon>
        <taxon>Metazoa</taxon>
        <taxon>Spiralia</taxon>
        <taxon>Lophotrochozoa</taxon>
        <taxon>Mollusca</taxon>
        <taxon>Gastropoda</taxon>
        <taxon>Patellogastropoda</taxon>
        <taxon>Lottioidea</taxon>
        <taxon>Lottiidae</taxon>
        <taxon>Lottia</taxon>
    </lineage>
</organism>
<keyword evidence="6" id="KW-1185">Reference proteome</keyword>
<evidence type="ECO:0000256" key="2">
    <source>
        <dbReference type="ARBA" id="ARBA00022692"/>
    </source>
</evidence>
<protein>
    <recommendedName>
        <fullName evidence="7">Ribitol-5-phosphate transferase</fullName>
    </recommendedName>
</protein>
<dbReference type="OMA" id="QYFENGP"/>